<feature type="coiled-coil region" evidence="6">
    <location>
        <begin position="172"/>
        <end position="217"/>
    </location>
</feature>
<feature type="domain" description="B box-type" evidence="9">
    <location>
        <begin position="119"/>
        <end position="161"/>
    </location>
</feature>
<evidence type="ECO:0000259" key="9">
    <source>
        <dbReference type="PROSITE" id="PS50119"/>
    </source>
</evidence>
<dbReference type="WBParaSite" id="Pan_g183.t1">
    <property type="protein sequence ID" value="Pan_g183.t1"/>
    <property type="gene ID" value="Pan_g183"/>
</dbReference>
<evidence type="ECO:0000256" key="2">
    <source>
        <dbReference type="ARBA" id="ARBA00022723"/>
    </source>
</evidence>
<evidence type="ECO:0000313" key="10">
    <source>
        <dbReference type="Proteomes" id="UP000492821"/>
    </source>
</evidence>
<accession>A0A7E4V9N8</accession>
<feature type="compositionally biased region" description="Basic and acidic residues" evidence="7">
    <location>
        <begin position="650"/>
        <end position="659"/>
    </location>
</feature>
<feature type="compositionally biased region" description="Pro residues" evidence="7">
    <location>
        <begin position="738"/>
        <end position="747"/>
    </location>
</feature>
<dbReference type="GO" id="GO:0044325">
    <property type="term" value="F:transmembrane transporter binding"/>
    <property type="evidence" value="ECO:0007669"/>
    <property type="project" value="TreeGrafter"/>
</dbReference>
<dbReference type="Gene3D" id="3.30.40.10">
    <property type="entry name" value="Zinc/RING finger domain, C3HC4 (zinc finger)"/>
    <property type="match status" value="1"/>
</dbReference>
<dbReference type="SMART" id="SM00184">
    <property type="entry name" value="RING"/>
    <property type="match status" value="1"/>
</dbReference>
<keyword evidence="3 5" id="KW-0863">Zinc-finger</keyword>
<dbReference type="GO" id="GO:0008270">
    <property type="term" value="F:zinc ion binding"/>
    <property type="evidence" value="ECO:0007669"/>
    <property type="project" value="UniProtKB-KW"/>
</dbReference>
<dbReference type="GO" id="GO:0030544">
    <property type="term" value="F:Hsp70 protein binding"/>
    <property type="evidence" value="ECO:0007669"/>
    <property type="project" value="InterPro"/>
</dbReference>
<evidence type="ECO:0000313" key="11">
    <source>
        <dbReference type="WBParaSite" id="Pan_g183.t1"/>
    </source>
</evidence>
<dbReference type="InterPro" id="IPR000315">
    <property type="entry name" value="Znf_B-box"/>
</dbReference>
<evidence type="ECO:0000256" key="1">
    <source>
        <dbReference type="ARBA" id="ARBA00021526"/>
    </source>
</evidence>
<feature type="domain" description="RING-type" evidence="8">
    <location>
        <begin position="8"/>
        <end position="41"/>
    </location>
</feature>
<evidence type="ECO:0000256" key="5">
    <source>
        <dbReference type="PROSITE-ProRule" id="PRU00024"/>
    </source>
</evidence>
<dbReference type="PROSITE" id="PS50089">
    <property type="entry name" value="ZF_RING_2"/>
    <property type="match status" value="1"/>
</dbReference>
<evidence type="ECO:0000256" key="3">
    <source>
        <dbReference type="ARBA" id="ARBA00022771"/>
    </source>
</evidence>
<dbReference type="PANTHER" id="PTHR22635:SF0">
    <property type="entry name" value="RING FINGER PROTEIN 207"/>
    <property type="match status" value="1"/>
</dbReference>
<keyword evidence="2" id="KW-0479">Metal-binding</keyword>
<keyword evidence="4" id="KW-0862">Zinc</keyword>
<protein>
    <recommendedName>
        <fullName evidence="1">RING finger protein 207</fullName>
    </recommendedName>
</protein>
<dbReference type="PROSITE" id="PS50119">
    <property type="entry name" value="ZF_BBOX"/>
    <property type="match status" value="2"/>
</dbReference>
<dbReference type="SUPFAM" id="SSF57850">
    <property type="entry name" value="RING/U-box"/>
    <property type="match status" value="1"/>
</dbReference>
<evidence type="ECO:0000256" key="6">
    <source>
        <dbReference type="SAM" id="Coils"/>
    </source>
</evidence>
<reference evidence="10" key="1">
    <citation type="journal article" date="2013" name="Genetics">
        <title>The draft genome and transcriptome of Panagrellus redivivus are shaped by the harsh demands of a free-living lifestyle.</title>
        <authorList>
            <person name="Srinivasan J."/>
            <person name="Dillman A.R."/>
            <person name="Macchietto M.G."/>
            <person name="Heikkinen L."/>
            <person name="Lakso M."/>
            <person name="Fracchia K.M."/>
            <person name="Antoshechkin I."/>
            <person name="Mortazavi A."/>
            <person name="Wong G."/>
            <person name="Sternberg P.W."/>
        </authorList>
    </citation>
    <scope>NUCLEOTIDE SEQUENCE [LARGE SCALE GENOMIC DNA]</scope>
    <source>
        <strain evidence="10">MT8872</strain>
    </source>
</reference>
<evidence type="ECO:0000259" key="8">
    <source>
        <dbReference type="PROSITE" id="PS50089"/>
    </source>
</evidence>
<reference evidence="11" key="2">
    <citation type="submission" date="2020-10" db="UniProtKB">
        <authorList>
            <consortium name="WormBaseParasite"/>
        </authorList>
    </citation>
    <scope>IDENTIFICATION</scope>
</reference>
<dbReference type="InterPro" id="IPR039320">
    <property type="entry name" value="RNF207"/>
</dbReference>
<dbReference type="Gene3D" id="3.30.160.60">
    <property type="entry name" value="Classic Zinc Finger"/>
    <property type="match status" value="1"/>
</dbReference>
<dbReference type="AlphaFoldDB" id="A0A7E4V9N8"/>
<dbReference type="Gene3D" id="1.20.58.1540">
    <property type="entry name" value="Actin interacting protein 3, C-terminal domain"/>
    <property type="match status" value="1"/>
</dbReference>
<dbReference type="Proteomes" id="UP000492821">
    <property type="component" value="Unassembled WGS sequence"/>
</dbReference>
<dbReference type="InterPro" id="IPR013083">
    <property type="entry name" value="Znf_RING/FYVE/PHD"/>
</dbReference>
<feature type="compositionally biased region" description="Basic and acidic residues" evidence="7">
    <location>
        <begin position="579"/>
        <end position="611"/>
    </location>
</feature>
<dbReference type="PROSITE" id="PS00518">
    <property type="entry name" value="ZF_RING_1"/>
    <property type="match status" value="1"/>
</dbReference>
<dbReference type="SUPFAM" id="SSF57845">
    <property type="entry name" value="B-box zinc-binding domain"/>
    <property type="match status" value="1"/>
</dbReference>
<dbReference type="SMART" id="SM00336">
    <property type="entry name" value="BBOX"/>
    <property type="match status" value="2"/>
</dbReference>
<feature type="compositionally biased region" description="Polar residues" evidence="7">
    <location>
        <begin position="660"/>
        <end position="686"/>
    </location>
</feature>
<organism evidence="10 11">
    <name type="scientific">Panagrellus redivivus</name>
    <name type="common">Microworm</name>
    <dbReference type="NCBI Taxonomy" id="6233"/>
    <lineage>
        <taxon>Eukaryota</taxon>
        <taxon>Metazoa</taxon>
        <taxon>Ecdysozoa</taxon>
        <taxon>Nematoda</taxon>
        <taxon>Chromadorea</taxon>
        <taxon>Rhabditida</taxon>
        <taxon>Tylenchina</taxon>
        <taxon>Panagrolaimomorpha</taxon>
        <taxon>Panagrolaimoidea</taxon>
        <taxon>Panagrolaimidae</taxon>
        <taxon>Panagrellus</taxon>
    </lineage>
</organism>
<dbReference type="InterPro" id="IPR017907">
    <property type="entry name" value="Znf_RING_CS"/>
</dbReference>
<dbReference type="Pfam" id="PF00643">
    <property type="entry name" value="zf-B_box"/>
    <property type="match status" value="1"/>
</dbReference>
<dbReference type="InterPro" id="IPR001841">
    <property type="entry name" value="Znf_RING"/>
</dbReference>
<dbReference type="GO" id="GO:0048471">
    <property type="term" value="C:perinuclear region of cytoplasm"/>
    <property type="evidence" value="ECO:0007669"/>
    <property type="project" value="TreeGrafter"/>
</dbReference>
<feature type="domain" description="B box-type" evidence="9">
    <location>
        <begin position="65"/>
        <end position="112"/>
    </location>
</feature>
<dbReference type="PANTHER" id="PTHR22635">
    <property type="entry name" value="RING FINGER PROTEIN 207"/>
    <property type="match status" value="1"/>
</dbReference>
<proteinExistence type="predicted"/>
<feature type="region of interest" description="Disordered" evidence="7">
    <location>
        <begin position="738"/>
        <end position="784"/>
    </location>
</feature>
<evidence type="ECO:0000256" key="7">
    <source>
        <dbReference type="SAM" id="MobiDB-lite"/>
    </source>
</evidence>
<keyword evidence="6" id="KW-0175">Coiled coil</keyword>
<dbReference type="CDD" id="cd19814">
    <property type="entry name" value="Bbox1_RNF207-like"/>
    <property type="match status" value="1"/>
</dbReference>
<feature type="region of interest" description="Disordered" evidence="7">
    <location>
        <begin position="579"/>
        <end position="626"/>
    </location>
</feature>
<feature type="region of interest" description="Disordered" evidence="7">
    <location>
        <begin position="650"/>
        <end position="704"/>
    </location>
</feature>
<keyword evidence="10" id="KW-1185">Reference proteome</keyword>
<evidence type="ECO:0000256" key="4">
    <source>
        <dbReference type="ARBA" id="ARBA00022833"/>
    </source>
</evidence>
<name>A0A7E4V9N8_PANRE</name>
<sequence length="816" mass="90780">MDPCPLDCAACGKSMTTPVRLPCQHCFCKGCLTEKRCPTCSKPTPDPSELKEDSILAYLLASSREEVEACANCDRTIQPMYYCETCQQPLCVECTSSTHQARIFANHHIVDLEECGRDRGKTLCSEHNEPFILFCLDQRKLMCIECFNSSSIDKRHNFVNIEIAHKMCFSKLEKQTNKLKAFQEELKEHIDVRKRVLDELDGNYAQAESDVESKYAEIIAKIGEIKSEVVSKIREERQRRESELKSQLEAIASLMNPIKLNLLSVSVFCSAASKIDLLHCYGDLVRSIQTILNHETERVNFSGEVLTDYRDEFVKAVERAFSWHQVLIPPPPPPPKHLPSTSVATISPINRPKSALHTQMAPISCKSRSSSPSGSSYTHYITATASSNGSGGHVNGIRVPAAALNQSDDLSGAFGAHFERVATPLKELSLELAYLSKNLIEVQRDITMRRCVVKRENMEAVVTRCEALEQKVFQHVAVMDGLQPVLREGWQEQLDRVRRQQGLFKQKLHEVEYLQEYAARARQTAHTLRPFAFYMASVIAVTDSRRSELVELAPMEKICLQITNLEPDSAQRVEAIEKEEEGRRVAREAAKEEEQRAVREAKEKLKATREGRGKRKSSVSTSSVVVENSRDRNAMGSVVTRASMRRQKLEARALSDDASIRSTSPRDLLSSPTFSESINTPLTSPAPSLFDEPIHEASPPLSIETRSKSIDIPESISPSIISPSPSPLVSTVPISVIPPPPPPPPPQGIVVPISNPSAPEDLPSPTAPSMLKRPMMPACSGANSPSYETVLAREQLLEAIKERFKKTESAQSTDDS</sequence>